<organism evidence="4 5">
    <name type="scientific">Brachybacterium sacelli</name>
    <dbReference type="NCBI Taxonomy" id="173364"/>
    <lineage>
        <taxon>Bacteria</taxon>
        <taxon>Bacillati</taxon>
        <taxon>Actinomycetota</taxon>
        <taxon>Actinomycetes</taxon>
        <taxon>Micrococcales</taxon>
        <taxon>Dermabacteraceae</taxon>
        <taxon>Brachybacterium</taxon>
    </lineage>
</organism>
<feature type="domain" description="Pyrrolo-quinoline quinone repeat" evidence="3">
    <location>
        <begin position="508"/>
        <end position="728"/>
    </location>
</feature>
<dbReference type="EMBL" id="JAGIOD010000001">
    <property type="protein sequence ID" value="MBP2381388.1"/>
    <property type="molecule type" value="Genomic_DNA"/>
</dbReference>
<dbReference type="InterPro" id="IPR002372">
    <property type="entry name" value="PQQ_rpt_dom"/>
</dbReference>
<sequence>MTHRLSRRTALTALSTVGAAGAAVAHAEPAAAASGMPQPADPSGTGLLRFVFLADTHTDPENEETMTRLGAVLGAVEQFAPDLVMHGGDVTEHGTVAEYEAFDAAVPDALRDRIVAVPGNHETRWDPTAAQRRHRFIGEDVRVRDAGGVRVILADTTTHQQEVAWWSDRALTDLDEAMSGAKNLPRILVTHFPMGEGYYYVANQQQFEDVLSRHPIPLHLTGHTHRELLTRVNRRDQLEAAAVKIDAAYYELTGRIDRLEVTRVEIPDVSAPARTVRTPVTTYDLRPEHGKDDWMPREVVTGGDVASLALDVTLPGSFRGSVDATLYDTSVYAGRNDDLRWTPLQGRRRRFSGSLEASLLARGDNRVQVRVRPEDQSGNRLLTVPFVRGDRGIAWETRLEGMIQGSPARVRWDDGELLVVADSSGQVLGLDPSGTTQWSCQVAGEVRHDLLTLGDGRSVAVPDTAGFLHLLAADGSQRWRYDADAPFAADPGAGPLAGTEALMACSGSTLHALDVESGRPLWTVELPAPSMGAPASDGERVFLGVGDGCVHALDGRTGTPLWTTSLTEKAGSYQRFIYGPWNDAITVLPDGGVIASGIDDAWCLEPTDGSTRWRLEGSFQYAREAVTDDGDLVMATESGEIVRVDPVTGQELARHATAERILDEGFVLVDGVVYAASHSGLVTAVHLATGDIEQITRISTAPVLAPGVAFGDCVVFVDLAGTVHAVERV</sequence>
<dbReference type="PANTHER" id="PTHR34512:SF30">
    <property type="entry name" value="OUTER MEMBRANE PROTEIN ASSEMBLY FACTOR BAMB"/>
    <property type="match status" value="1"/>
</dbReference>
<dbReference type="SUPFAM" id="SSF56300">
    <property type="entry name" value="Metallo-dependent phosphatases"/>
    <property type="match status" value="1"/>
</dbReference>
<dbReference type="InterPro" id="IPR006311">
    <property type="entry name" value="TAT_signal"/>
</dbReference>
<evidence type="ECO:0000259" key="2">
    <source>
        <dbReference type="Pfam" id="PF00149"/>
    </source>
</evidence>
<gene>
    <name evidence="4" type="ORF">JOF43_001345</name>
</gene>
<evidence type="ECO:0000256" key="1">
    <source>
        <dbReference type="SAM" id="SignalP"/>
    </source>
</evidence>
<name>A0ABS4WYW2_9MICO</name>
<dbReference type="InterPro" id="IPR015943">
    <property type="entry name" value="WD40/YVTN_repeat-like_dom_sf"/>
</dbReference>
<dbReference type="Gene3D" id="3.60.21.10">
    <property type="match status" value="1"/>
</dbReference>
<feature type="chain" id="PRO_5046503495" evidence="1">
    <location>
        <begin position="28"/>
        <end position="729"/>
    </location>
</feature>
<keyword evidence="1" id="KW-0732">Signal</keyword>
<dbReference type="InterPro" id="IPR018391">
    <property type="entry name" value="PQQ_b-propeller_rpt"/>
</dbReference>
<feature type="domain" description="Calcineurin-like phosphoesterase" evidence="2">
    <location>
        <begin position="48"/>
        <end position="226"/>
    </location>
</feature>
<evidence type="ECO:0000313" key="4">
    <source>
        <dbReference type="EMBL" id="MBP2381388.1"/>
    </source>
</evidence>
<evidence type="ECO:0000313" key="5">
    <source>
        <dbReference type="Proteomes" id="UP001519290"/>
    </source>
</evidence>
<dbReference type="RefSeq" id="WP_209900496.1">
    <property type="nucleotide sequence ID" value="NZ_BAAAJW010000002.1"/>
</dbReference>
<comment type="caution">
    <text evidence="4">The sequence shown here is derived from an EMBL/GenBank/DDBJ whole genome shotgun (WGS) entry which is preliminary data.</text>
</comment>
<accession>A0ABS4WYW2</accession>
<reference evidence="4 5" key="1">
    <citation type="submission" date="2021-03" db="EMBL/GenBank/DDBJ databases">
        <title>Sequencing the genomes of 1000 actinobacteria strains.</title>
        <authorList>
            <person name="Klenk H.-P."/>
        </authorList>
    </citation>
    <scope>NUCLEOTIDE SEQUENCE [LARGE SCALE GENOMIC DNA]</scope>
    <source>
        <strain evidence="4 5">DSM 14566</strain>
    </source>
</reference>
<dbReference type="Gene3D" id="2.130.10.10">
    <property type="entry name" value="YVTN repeat-like/Quinoprotein amine dehydrogenase"/>
    <property type="match status" value="1"/>
</dbReference>
<dbReference type="Gene3D" id="2.40.128.630">
    <property type="match status" value="1"/>
</dbReference>
<dbReference type="InterPro" id="IPR011047">
    <property type="entry name" value="Quinoprotein_ADH-like_sf"/>
</dbReference>
<dbReference type="PROSITE" id="PS51318">
    <property type="entry name" value="TAT"/>
    <property type="match status" value="1"/>
</dbReference>
<feature type="signal peptide" evidence="1">
    <location>
        <begin position="1"/>
        <end position="27"/>
    </location>
</feature>
<dbReference type="InterPro" id="IPR004843">
    <property type="entry name" value="Calcineurin-like_PHP"/>
</dbReference>
<keyword evidence="5" id="KW-1185">Reference proteome</keyword>
<proteinExistence type="predicted"/>
<dbReference type="Pfam" id="PF00149">
    <property type="entry name" value="Metallophos"/>
    <property type="match status" value="1"/>
</dbReference>
<dbReference type="InterPro" id="IPR029052">
    <property type="entry name" value="Metallo-depent_PP-like"/>
</dbReference>
<dbReference type="Pfam" id="PF13360">
    <property type="entry name" value="PQQ_2"/>
    <property type="match status" value="1"/>
</dbReference>
<protein>
    <submittedName>
        <fullName evidence="4">Outer membrane protein assembly factor BamB/predicted phosphodiesterase</fullName>
    </submittedName>
</protein>
<evidence type="ECO:0000259" key="3">
    <source>
        <dbReference type="Pfam" id="PF13360"/>
    </source>
</evidence>
<dbReference type="SMART" id="SM00564">
    <property type="entry name" value="PQQ"/>
    <property type="match status" value="6"/>
</dbReference>
<dbReference type="PANTHER" id="PTHR34512">
    <property type="entry name" value="CELL SURFACE PROTEIN"/>
    <property type="match status" value="1"/>
</dbReference>
<dbReference type="Proteomes" id="UP001519290">
    <property type="component" value="Unassembled WGS sequence"/>
</dbReference>
<dbReference type="SUPFAM" id="SSF50998">
    <property type="entry name" value="Quinoprotein alcohol dehydrogenase-like"/>
    <property type="match status" value="2"/>
</dbReference>